<dbReference type="EMBL" id="MRCU01000016">
    <property type="protein sequence ID" value="RKK07416.1"/>
    <property type="molecule type" value="Genomic_DNA"/>
</dbReference>
<name>A0A3L6MRK9_FUSOX</name>
<feature type="region of interest" description="Disordered" evidence="1">
    <location>
        <begin position="1"/>
        <end position="26"/>
    </location>
</feature>
<accession>A0A3L6MRK9</accession>
<comment type="caution">
    <text evidence="2">The sequence shown here is derived from an EMBL/GenBank/DDBJ whole genome shotgun (WGS) entry which is preliminary data.</text>
</comment>
<organism evidence="2 3">
    <name type="scientific">Fusarium oxysporum f. sp. cepae</name>
    <dbReference type="NCBI Taxonomy" id="396571"/>
    <lineage>
        <taxon>Eukaryota</taxon>
        <taxon>Fungi</taxon>
        <taxon>Dikarya</taxon>
        <taxon>Ascomycota</taxon>
        <taxon>Pezizomycotina</taxon>
        <taxon>Sordariomycetes</taxon>
        <taxon>Hypocreomycetidae</taxon>
        <taxon>Hypocreales</taxon>
        <taxon>Nectriaceae</taxon>
        <taxon>Fusarium</taxon>
        <taxon>Fusarium oxysporum species complex</taxon>
    </lineage>
</organism>
<dbReference type="Proteomes" id="UP000270866">
    <property type="component" value="Unassembled WGS sequence"/>
</dbReference>
<proteinExistence type="predicted"/>
<evidence type="ECO:0000313" key="2">
    <source>
        <dbReference type="EMBL" id="RKK07416.1"/>
    </source>
</evidence>
<gene>
    <name evidence="2" type="ORF">BFJ65_g17622</name>
</gene>
<protein>
    <submittedName>
        <fullName evidence="2">Uncharacterized protein</fullName>
    </submittedName>
</protein>
<reference evidence="2 3" key="1">
    <citation type="journal article" date="2018" name="Sci. Rep.">
        <title>Characterisation of pathogen-specific regions and novel effector candidates in Fusarium oxysporum f. sp. cepae.</title>
        <authorList>
            <person name="Armitage A.D."/>
            <person name="Taylor A."/>
            <person name="Sobczyk M.K."/>
            <person name="Baxter L."/>
            <person name="Greenfield B.P."/>
            <person name="Bates H.J."/>
            <person name="Wilson F."/>
            <person name="Jackson A.C."/>
            <person name="Ott S."/>
            <person name="Harrison R.J."/>
            <person name="Clarkson J.P."/>
        </authorList>
    </citation>
    <scope>NUCLEOTIDE SEQUENCE [LARGE SCALE GENOMIC DNA]</scope>
    <source>
        <strain evidence="2 3">FoC_Fus2</strain>
    </source>
</reference>
<dbReference type="AlphaFoldDB" id="A0A3L6MRK9"/>
<sequence length="93" mass="9775">MLGLQEQESGTPLAGSTTATPQDTDMSLDQFTWDAYEECIANFPATTAFGGEFMGPSVPGSSSAMSVSTADLLSMNLNTPDSGGWMDRVAFKP</sequence>
<evidence type="ECO:0000256" key="1">
    <source>
        <dbReference type="SAM" id="MobiDB-lite"/>
    </source>
</evidence>
<evidence type="ECO:0000313" key="3">
    <source>
        <dbReference type="Proteomes" id="UP000270866"/>
    </source>
</evidence>